<dbReference type="EMBL" id="JNUP01000067">
    <property type="protein sequence ID" value="KGE71247.1"/>
    <property type="molecule type" value="Genomic_DNA"/>
</dbReference>
<sequence>MKRLLLLLTIFLGGILAGTTPGFTQTSPGSRAAGTPANLTAEQIIRRTQNNEVHETSFIRGRMTIEDRFGSKVSTFRAWSQGEEDMLLEFTSVEEEGQKVLRTQGQLYLYYPDAAEIIRIQGSALRDSLLGSDFSYEDMTGGRDLLDTYRFTLLGTESLDGREAYKIQMDAKNSSVAYPKQIVWIDTRDFVTLQSHRFSLSGRLLKEMQVLETMEVDGKIFPSRTTMRDTLKTNSSTEFEILEIELGLTLPRGIFSLEELSW</sequence>
<gene>
    <name evidence="3" type="ORF">DC28_12415</name>
</gene>
<feature type="domain" description="Uncharacterized protein TP-0789" evidence="2">
    <location>
        <begin position="82"/>
        <end position="261"/>
    </location>
</feature>
<protein>
    <recommendedName>
        <fullName evidence="2">Uncharacterized protein TP-0789 domain-containing protein</fullName>
    </recommendedName>
</protein>
<dbReference type="Gene3D" id="2.50.20.10">
    <property type="entry name" value="Lipoprotein localisation LolA/LolB/LppX"/>
    <property type="match status" value="1"/>
</dbReference>
<dbReference type="InterPro" id="IPR052944">
    <property type="entry name" value="Sporulation_related"/>
</dbReference>
<dbReference type="InterPro" id="IPR033399">
    <property type="entry name" value="TP_0789-like"/>
</dbReference>
<organism evidence="3 4">
    <name type="scientific">Spirochaeta lutea</name>
    <dbReference type="NCBI Taxonomy" id="1480694"/>
    <lineage>
        <taxon>Bacteria</taxon>
        <taxon>Pseudomonadati</taxon>
        <taxon>Spirochaetota</taxon>
        <taxon>Spirochaetia</taxon>
        <taxon>Spirochaetales</taxon>
        <taxon>Spirochaetaceae</taxon>
        <taxon>Spirochaeta</taxon>
    </lineage>
</organism>
<evidence type="ECO:0000256" key="1">
    <source>
        <dbReference type="SAM" id="SignalP"/>
    </source>
</evidence>
<evidence type="ECO:0000259" key="2">
    <source>
        <dbReference type="Pfam" id="PF17131"/>
    </source>
</evidence>
<evidence type="ECO:0000313" key="3">
    <source>
        <dbReference type="EMBL" id="KGE71247.1"/>
    </source>
</evidence>
<feature type="signal peptide" evidence="1">
    <location>
        <begin position="1"/>
        <end position="17"/>
    </location>
</feature>
<name>A0A098QXP9_9SPIO</name>
<dbReference type="RefSeq" id="WP_037548971.1">
    <property type="nucleotide sequence ID" value="NZ_JNUP01000067.1"/>
</dbReference>
<dbReference type="OrthoDB" id="9803781at2"/>
<dbReference type="CDD" id="cd16329">
    <property type="entry name" value="LolA_like"/>
    <property type="match status" value="1"/>
</dbReference>
<dbReference type="Proteomes" id="UP000029692">
    <property type="component" value="Unassembled WGS sequence"/>
</dbReference>
<accession>A0A098QXP9</accession>
<feature type="chain" id="PRO_5001938670" description="Uncharacterized protein TP-0789 domain-containing protein" evidence="1">
    <location>
        <begin position="18"/>
        <end position="262"/>
    </location>
</feature>
<keyword evidence="4" id="KW-1185">Reference proteome</keyword>
<dbReference type="PANTHER" id="PTHR37507">
    <property type="entry name" value="SPORULATION PROTEIN YDCC"/>
    <property type="match status" value="1"/>
</dbReference>
<dbReference type="PANTHER" id="PTHR37507:SF2">
    <property type="entry name" value="SPORULATION PROTEIN YDCC"/>
    <property type="match status" value="1"/>
</dbReference>
<comment type="caution">
    <text evidence="3">The sequence shown here is derived from an EMBL/GenBank/DDBJ whole genome shotgun (WGS) entry which is preliminary data.</text>
</comment>
<evidence type="ECO:0000313" key="4">
    <source>
        <dbReference type="Proteomes" id="UP000029692"/>
    </source>
</evidence>
<dbReference type="STRING" id="1480694.DC28_12415"/>
<dbReference type="AlphaFoldDB" id="A0A098QXP9"/>
<proteinExistence type="predicted"/>
<reference evidence="3 4" key="1">
    <citation type="submission" date="2014-05" db="EMBL/GenBank/DDBJ databases">
        <title>De novo Genome Sequence of Spirocheata sp.</title>
        <authorList>
            <person name="Shivani Y."/>
            <person name="Subhash Y."/>
            <person name="Tushar L."/>
            <person name="Sasikala C."/>
            <person name="Ramana C.V."/>
        </authorList>
    </citation>
    <scope>NUCLEOTIDE SEQUENCE [LARGE SCALE GENOMIC DNA]</scope>
    <source>
        <strain evidence="3 4">JC230</strain>
    </source>
</reference>
<dbReference type="Pfam" id="PF17131">
    <property type="entry name" value="LolA_like"/>
    <property type="match status" value="1"/>
</dbReference>
<keyword evidence="1" id="KW-0732">Signal</keyword>
<dbReference type="eggNOG" id="COG2834">
    <property type="taxonomic scope" value="Bacteria"/>
</dbReference>